<protein>
    <recommendedName>
        <fullName evidence="5">Chaperone protein HscA homolog</fullName>
    </recommendedName>
</protein>
<dbReference type="FunFam" id="3.30.420.40:FF:000046">
    <property type="entry name" value="Chaperone protein HscA"/>
    <property type="match status" value="1"/>
</dbReference>
<keyword evidence="8" id="KW-1185">Reference proteome</keyword>
<dbReference type="SUPFAM" id="SSF100920">
    <property type="entry name" value="Heat shock protein 70kD (HSP70), peptide-binding domain"/>
    <property type="match status" value="1"/>
</dbReference>
<dbReference type="SUPFAM" id="SSF100934">
    <property type="entry name" value="Heat shock protein 70kD (HSP70), C-terminal subdomain"/>
    <property type="match status" value="1"/>
</dbReference>
<dbReference type="InterPro" id="IPR043129">
    <property type="entry name" value="ATPase_NBD"/>
</dbReference>
<dbReference type="PROSITE" id="PS00297">
    <property type="entry name" value="HSP70_1"/>
    <property type="match status" value="1"/>
</dbReference>
<evidence type="ECO:0000313" key="7">
    <source>
        <dbReference type="EMBL" id="ADL54689.1"/>
    </source>
</evidence>
<gene>
    <name evidence="5" type="primary">hscA</name>
    <name evidence="7" type="ordered locus">Galf_0648</name>
</gene>
<evidence type="ECO:0000313" key="8">
    <source>
        <dbReference type="Proteomes" id="UP000001235"/>
    </source>
</evidence>
<dbReference type="NCBIfam" id="NF003520">
    <property type="entry name" value="PRK05183.1"/>
    <property type="match status" value="1"/>
</dbReference>
<evidence type="ECO:0000256" key="4">
    <source>
        <dbReference type="ARBA" id="ARBA00023186"/>
    </source>
</evidence>
<dbReference type="eggNOG" id="COG0443">
    <property type="taxonomic scope" value="Bacteria"/>
</dbReference>
<dbReference type="GO" id="GO:0016226">
    <property type="term" value="P:iron-sulfur cluster assembly"/>
    <property type="evidence" value="ECO:0007669"/>
    <property type="project" value="InterPro"/>
</dbReference>
<dbReference type="PANTHER" id="PTHR19375">
    <property type="entry name" value="HEAT SHOCK PROTEIN 70KDA"/>
    <property type="match status" value="1"/>
</dbReference>
<dbReference type="AlphaFoldDB" id="D9SD00"/>
<dbReference type="Gene3D" id="1.20.1270.10">
    <property type="match status" value="1"/>
</dbReference>
<dbReference type="Proteomes" id="UP000001235">
    <property type="component" value="Chromosome"/>
</dbReference>
<dbReference type="HAMAP" id="MF_00679">
    <property type="entry name" value="HscA"/>
    <property type="match status" value="1"/>
</dbReference>
<proteinExistence type="inferred from homology"/>
<dbReference type="RefSeq" id="WP_013292631.1">
    <property type="nucleotide sequence ID" value="NC_014394.1"/>
</dbReference>
<comment type="function">
    <text evidence="5">Chaperone involved in the maturation of iron-sulfur cluster-containing proteins. Has a low intrinsic ATPase activity which is markedly stimulated by HscB.</text>
</comment>
<dbReference type="Gene3D" id="3.90.640.10">
    <property type="entry name" value="Actin, Chain A, domain 4"/>
    <property type="match status" value="1"/>
</dbReference>
<dbReference type="KEGG" id="gca:Galf_0648"/>
<evidence type="ECO:0000256" key="2">
    <source>
        <dbReference type="ARBA" id="ARBA00022741"/>
    </source>
</evidence>
<dbReference type="PRINTS" id="PR00301">
    <property type="entry name" value="HEATSHOCK70"/>
</dbReference>
<evidence type="ECO:0000256" key="3">
    <source>
        <dbReference type="ARBA" id="ARBA00022840"/>
    </source>
</evidence>
<keyword evidence="2 5" id="KW-0547">Nucleotide-binding</keyword>
<dbReference type="PROSITE" id="PS00329">
    <property type="entry name" value="HSP70_2"/>
    <property type="match status" value="1"/>
</dbReference>
<dbReference type="InterPro" id="IPR018181">
    <property type="entry name" value="Heat_shock_70_CS"/>
</dbReference>
<dbReference type="OrthoDB" id="9766019at2"/>
<dbReference type="Gene3D" id="2.60.34.10">
    <property type="entry name" value="Substrate Binding Domain Of DNAk, Chain A, domain 1"/>
    <property type="match status" value="1"/>
</dbReference>
<dbReference type="PROSITE" id="PS01036">
    <property type="entry name" value="HSP70_3"/>
    <property type="match status" value="1"/>
</dbReference>
<evidence type="ECO:0000256" key="5">
    <source>
        <dbReference type="HAMAP-Rule" id="MF_00679"/>
    </source>
</evidence>
<dbReference type="InterPro" id="IPR010236">
    <property type="entry name" value="ISC_FeS_clus_asmbl_HscA"/>
</dbReference>
<dbReference type="STRING" id="395494.Galf_0648"/>
<dbReference type="Pfam" id="PF00012">
    <property type="entry name" value="HSP70"/>
    <property type="match status" value="1"/>
</dbReference>
<dbReference type="SUPFAM" id="SSF53067">
    <property type="entry name" value="Actin-like ATPase domain"/>
    <property type="match status" value="2"/>
</dbReference>
<comment type="similarity">
    <text evidence="1 5 6">Belongs to the heat shock protein 70 family.</text>
</comment>
<reference evidence="7 8" key="1">
    <citation type="submission" date="2010-08" db="EMBL/GenBank/DDBJ databases">
        <title>Complete sequence of Gallionella capsiferriformans ES-2.</title>
        <authorList>
            <consortium name="US DOE Joint Genome Institute"/>
            <person name="Lucas S."/>
            <person name="Copeland A."/>
            <person name="Lapidus A."/>
            <person name="Cheng J.-F."/>
            <person name="Bruce D."/>
            <person name="Goodwin L."/>
            <person name="Pitluck S."/>
            <person name="Chertkov O."/>
            <person name="Davenport K.W."/>
            <person name="Detter J.C."/>
            <person name="Han C."/>
            <person name="Tapia R."/>
            <person name="Land M."/>
            <person name="Hauser L."/>
            <person name="Chang Y.-J."/>
            <person name="Jeffries C."/>
            <person name="Kyrpides N."/>
            <person name="Ivanova N."/>
            <person name="Mikhailova N."/>
            <person name="Shelobolina E.S."/>
            <person name="Picardal F."/>
            <person name="Roden E."/>
            <person name="Emerson D."/>
            <person name="Woyke T."/>
        </authorList>
    </citation>
    <scope>NUCLEOTIDE SEQUENCE [LARGE SCALE GENOMIC DNA]</scope>
    <source>
        <strain evidence="7 8">ES-2</strain>
    </source>
</reference>
<dbReference type="GO" id="GO:0016887">
    <property type="term" value="F:ATP hydrolysis activity"/>
    <property type="evidence" value="ECO:0007669"/>
    <property type="project" value="UniProtKB-UniRule"/>
</dbReference>
<sequence length="625" mass="66562">MALLQISEPGLSSAPHQHRLAVGIDLGTTNSLVATVRNGISVVLNDEHGRAMLPSVVRYGSDGGVVAGEAAQLAQSEDPVNTIVSVKRFMGRGLTDVGDTSRLPYRFVEAGEPGGMVQLRTVAGVKSPVEVSAEILKVLRLRAEASLGGELVGAVITVPAYFDDAQRQATKDAAKLAGINVLRLLNEPTAAAIAYGLDNASEGVYAVYDLGGGTFDISILRLSRGVFEVLAANGDSALGGDDFDQRIHCWLLEKNQLSALNPRDTRLLLTLARTAKEQLTEYPEARITAVLSSGELIDNVLTQAEFQSLSQNLIQRTLQPLRRALRDAKLSVSDVKGVVMVGGATRMPQVQQAVGDFFGQTPLTNLDPDKVVALGAAIQANLLAGNRTGDDWLLLDVIPLSLGLETMGGLAEKVIPRNSTLPTARAQEFTTYKDGQTAMSLHVVQGERELVSDCRSLAKFELRGIPAMVAGAARIRVTFQVDADGLLNVAAREMASGIEAAIVVKPSYGLSDAEITRMLQESTQHAVDDMQARAQREQQTEANQLCEAVQNALAQDGDLLDLVQRAHIEAKIAGVRDALQTGGQPLIKRAITALNDATVSFAQARMDKSVTRALAGKNISDLGTK</sequence>
<dbReference type="FunFam" id="2.60.34.10:FF:000005">
    <property type="entry name" value="Chaperone protein HscA homolog"/>
    <property type="match status" value="1"/>
</dbReference>
<dbReference type="InterPro" id="IPR042039">
    <property type="entry name" value="HscA_NBD"/>
</dbReference>
<keyword evidence="3 5" id="KW-0067">ATP-binding</keyword>
<dbReference type="InterPro" id="IPR029048">
    <property type="entry name" value="HSP70_C_sf"/>
</dbReference>
<evidence type="ECO:0000256" key="1">
    <source>
        <dbReference type="ARBA" id="ARBA00007381"/>
    </source>
</evidence>
<dbReference type="GO" id="GO:0005524">
    <property type="term" value="F:ATP binding"/>
    <property type="evidence" value="ECO:0007669"/>
    <property type="project" value="UniProtKB-KW"/>
</dbReference>
<name>D9SD00_GALCS</name>
<organism evidence="7 8">
    <name type="scientific">Gallionella capsiferriformans (strain ES-2)</name>
    <name type="common">Gallionella ferruginea capsiferriformans (strain ES-2)</name>
    <dbReference type="NCBI Taxonomy" id="395494"/>
    <lineage>
        <taxon>Bacteria</taxon>
        <taxon>Pseudomonadati</taxon>
        <taxon>Pseudomonadota</taxon>
        <taxon>Betaproteobacteria</taxon>
        <taxon>Nitrosomonadales</taxon>
        <taxon>Gallionellaceae</taxon>
        <taxon>Gallionella</taxon>
    </lineage>
</organism>
<accession>D9SD00</accession>
<dbReference type="Gene3D" id="3.30.420.40">
    <property type="match status" value="2"/>
</dbReference>
<dbReference type="GO" id="GO:0140662">
    <property type="term" value="F:ATP-dependent protein folding chaperone"/>
    <property type="evidence" value="ECO:0007669"/>
    <property type="project" value="InterPro"/>
</dbReference>
<dbReference type="NCBIfam" id="TIGR01991">
    <property type="entry name" value="HscA"/>
    <property type="match status" value="1"/>
</dbReference>
<dbReference type="CDD" id="cd10236">
    <property type="entry name" value="ASKHA_NBD_HSP70_HscA"/>
    <property type="match status" value="1"/>
</dbReference>
<evidence type="ECO:0000256" key="6">
    <source>
        <dbReference type="RuleBase" id="RU003322"/>
    </source>
</evidence>
<dbReference type="EMBL" id="CP002159">
    <property type="protein sequence ID" value="ADL54689.1"/>
    <property type="molecule type" value="Genomic_DNA"/>
</dbReference>
<dbReference type="InterPro" id="IPR013126">
    <property type="entry name" value="Hsp_70_fam"/>
</dbReference>
<keyword evidence="4 5" id="KW-0143">Chaperone</keyword>
<dbReference type="HOGENOM" id="CLU_005965_2_1_4"/>
<dbReference type="InterPro" id="IPR029047">
    <property type="entry name" value="HSP70_peptide-bd_sf"/>
</dbReference>
<dbReference type="GO" id="GO:0051082">
    <property type="term" value="F:unfolded protein binding"/>
    <property type="evidence" value="ECO:0007669"/>
    <property type="project" value="InterPro"/>
</dbReference>